<dbReference type="RefSeq" id="WP_256550887.1">
    <property type="nucleotide sequence ID" value="NZ_CP101751.1"/>
</dbReference>
<gene>
    <name evidence="1" type="ORF">NOX80_16410</name>
</gene>
<organism evidence="1 2">
    <name type="scientific">Flavobacterium cerinum</name>
    <dbReference type="NCBI Taxonomy" id="2502784"/>
    <lineage>
        <taxon>Bacteria</taxon>
        <taxon>Pseudomonadati</taxon>
        <taxon>Bacteroidota</taxon>
        <taxon>Flavobacteriia</taxon>
        <taxon>Flavobacteriales</taxon>
        <taxon>Flavobacteriaceae</taxon>
        <taxon>Flavobacterium</taxon>
    </lineage>
</organism>
<name>A0ABY5IQR6_9FLAO</name>
<dbReference type="EMBL" id="CP101751">
    <property type="protein sequence ID" value="UUC45195.1"/>
    <property type="molecule type" value="Genomic_DNA"/>
</dbReference>
<proteinExistence type="predicted"/>
<evidence type="ECO:0008006" key="3">
    <source>
        <dbReference type="Google" id="ProtNLM"/>
    </source>
</evidence>
<protein>
    <recommendedName>
        <fullName evidence="3">Phage protein</fullName>
    </recommendedName>
</protein>
<accession>A0ABY5IQR6</accession>
<sequence length="118" mass="13971">MDSSASSLLELKNSWKDFVEDCKIGYCESIYEFDYDLKIREELQEFILSDNFFGLNYKDEIVKEINMIDSEFVEILNFTDSNDSNLPFWRRKKVLKYAGQYYATDVLNIFGIKILTVE</sequence>
<reference evidence="1" key="1">
    <citation type="submission" date="2022-07" db="EMBL/GenBank/DDBJ databases">
        <title>Isolation, identification, and degradation of a PFOSA degrading strain from sewage treatment plant.</title>
        <authorList>
            <person name="Zhang L."/>
            <person name="Huo Y."/>
        </authorList>
    </citation>
    <scope>NUCLEOTIDE SEQUENCE</scope>
    <source>
        <strain evidence="1">C1</strain>
    </source>
</reference>
<keyword evidence="2" id="KW-1185">Reference proteome</keyword>
<evidence type="ECO:0000313" key="1">
    <source>
        <dbReference type="EMBL" id="UUC45195.1"/>
    </source>
</evidence>
<dbReference type="Proteomes" id="UP001059844">
    <property type="component" value="Chromosome"/>
</dbReference>
<evidence type="ECO:0000313" key="2">
    <source>
        <dbReference type="Proteomes" id="UP001059844"/>
    </source>
</evidence>